<proteinExistence type="predicted"/>
<gene>
    <name evidence="2" type="ordered locus">Amir_4772</name>
</gene>
<evidence type="ECO:0000256" key="1">
    <source>
        <dbReference type="SAM" id="MobiDB-lite"/>
    </source>
</evidence>
<dbReference type="KEGG" id="ami:Amir_4772"/>
<accession>C6WP98</accession>
<dbReference type="STRING" id="446462.Amir_4772"/>
<dbReference type="AlphaFoldDB" id="C6WP98"/>
<sequence>MTTTLNNVADGPPLVGDGARPRPDALTRRFPLLAQRRPACTPLPPRVAELRAQAREAARTGVAVDAAAVHNQAALIASDCGAPDLAARWCLRQLELGLRPHPLDAPAARLALAPVTNLARLHLRADEGAAAFALMDGLVTAVGTGAATDVRGVALPADLLDSPGTRREIVEWLRRNLRAIAVRAHAAEGRWADAHEWLALQGATGTRMLEDRQVAVLARAERGDVDGALALLAATEPGERWETAVTACLTARHLPGTPVPPLDVTAPGLAVFHTRLGLSTIDVDDRAAAEITARLLPVATRDGYAAREVLAHERAREHLTARQVAELAALVGECGLDAGAVPPALLADLVEALERTEPVLASHRGGPLPLA</sequence>
<feature type="region of interest" description="Disordered" evidence="1">
    <location>
        <begin position="1"/>
        <end position="23"/>
    </location>
</feature>
<dbReference type="Proteomes" id="UP000002213">
    <property type="component" value="Chromosome"/>
</dbReference>
<evidence type="ECO:0000313" key="3">
    <source>
        <dbReference type="Proteomes" id="UP000002213"/>
    </source>
</evidence>
<reference evidence="2 3" key="1">
    <citation type="journal article" date="2009" name="Stand. Genomic Sci.">
        <title>Complete genome sequence of Actinosynnema mirum type strain (101).</title>
        <authorList>
            <person name="Land M."/>
            <person name="Lapidus A."/>
            <person name="Mayilraj S."/>
            <person name="Chen F."/>
            <person name="Copeland A."/>
            <person name="Del Rio T.G."/>
            <person name="Nolan M."/>
            <person name="Lucas S."/>
            <person name="Tice H."/>
            <person name="Cheng J.F."/>
            <person name="Chertkov O."/>
            <person name="Bruce D."/>
            <person name="Goodwin L."/>
            <person name="Pitluck S."/>
            <person name="Rohde M."/>
            <person name="Goker M."/>
            <person name="Pati A."/>
            <person name="Ivanova N."/>
            <person name="Mavromatis K."/>
            <person name="Chen A."/>
            <person name="Palaniappan K."/>
            <person name="Hauser L."/>
            <person name="Chang Y.J."/>
            <person name="Jeffries C.C."/>
            <person name="Brettin T."/>
            <person name="Detter J.C."/>
            <person name="Han C."/>
            <person name="Chain P."/>
            <person name="Tindall B.J."/>
            <person name="Bristow J."/>
            <person name="Eisen J.A."/>
            <person name="Markowitz V."/>
            <person name="Hugenholtz P."/>
            <person name="Kyrpides N.C."/>
            <person name="Klenk H.P."/>
        </authorList>
    </citation>
    <scope>NUCLEOTIDE SEQUENCE [LARGE SCALE GENOMIC DNA]</scope>
    <source>
        <strain evidence="3">ATCC 29888 / DSM 43827 / JCM 3225 / NBRC 14064 / NCIMB 13271 / NRRL B-12336 / IMRU 3971 / 101</strain>
    </source>
</reference>
<organism evidence="2 3">
    <name type="scientific">Actinosynnema mirum (strain ATCC 29888 / DSM 43827 / JCM 3225 / NBRC 14064 / NCIMB 13271 / NRRL B-12336 / IMRU 3971 / 101)</name>
    <dbReference type="NCBI Taxonomy" id="446462"/>
    <lineage>
        <taxon>Bacteria</taxon>
        <taxon>Bacillati</taxon>
        <taxon>Actinomycetota</taxon>
        <taxon>Actinomycetes</taxon>
        <taxon>Pseudonocardiales</taxon>
        <taxon>Pseudonocardiaceae</taxon>
        <taxon>Actinosynnema</taxon>
    </lineage>
</organism>
<keyword evidence="3" id="KW-1185">Reference proteome</keyword>
<evidence type="ECO:0000313" key="2">
    <source>
        <dbReference type="EMBL" id="ACU38600.1"/>
    </source>
</evidence>
<dbReference type="EMBL" id="CP001630">
    <property type="protein sequence ID" value="ACU38600.1"/>
    <property type="molecule type" value="Genomic_DNA"/>
</dbReference>
<dbReference type="eggNOG" id="ENOG5033PWK">
    <property type="taxonomic scope" value="Bacteria"/>
</dbReference>
<name>C6WP98_ACTMD</name>
<protein>
    <submittedName>
        <fullName evidence="2">Uncharacterized protein</fullName>
    </submittedName>
</protein>
<dbReference type="HOGENOM" id="CLU_752091_0_0_11"/>
<dbReference type="RefSeq" id="WP_015803487.1">
    <property type="nucleotide sequence ID" value="NC_013093.1"/>
</dbReference>